<evidence type="ECO:0000313" key="7">
    <source>
        <dbReference type="Proteomes" id="UP000076842"/>
    </source>
</evidence>
<dbReference type="InParanoid" id="A0A165GHT1"/>
<feature type="domain" description="Ubiquitin-like" evidence="5">
    <location>
        <begin position="7"/>
        <end position="99"/>
    </location>
</feature>
<dbReference type="GO" id="GO:0012505">
    <property type="term" value="C:endomembrane system"/>
    <property type="evidence" value="ECO:0007669"/>
    <property type="project" value="UniProtKB-SubCell"/>
</dbReference>
<dbReference type="PROSITE" id="PS50053">
    <property type="entry name" value="UBIQUITIN_2"/>
    <property type="match status" value="1"/>
</dbReference>
<accession>A0A165GHT1</accession>
<name>A0A165GHT1_9BASI</name>
<evidence type="ECO:0000256" key="3">
    <source>
        <dbReference type="ARBA" id="ARBA00023002"/>
    </source>
</evidence>
<dbReference type="FunCoup" id="A0A165GHT1">
    <property type="interactions" value="52"/>
</dbReference>
<dbReference type="InterPro" id="IPR029071">
    <property type="entry name" value="Ubiquitin-like_domsf"/>
</dbReference>
<dbReference type="InterPro" id="IPR000626">
    <property type="entry name" value="Ubiquitin-like_dom"/>
</dbReference>
<dbReference type="SUPFAM" id="SSF54236">
    <property type="entry name" value="Ubiquitin-like"/>
    <property type="match status" value="1"/>
</dbReference>
<keyword evidence="4" id="KW-0443">Lipid metabolism</keyword>
<evidence type="ECO:0000256" key="1">
    <source>
        <dbReference type="ARBA" id="ARBA00004127"/>
    </source>
</evidence>
<dbReference type="InterPro" id="IPR039357">
    <property type="entry name" value="SRD5A/TECR"/>
</dbReference>
<organism evidence="6 7">
    <name type="scientific">Calocera cornea HHB12733</name>
    <dbReference type="NCBI Taxonomy" id="1353952"/>
    <lineage>
        <taxon>Eukaryota</taxon>
        <taxon>Fungi</taxon>
        <taxon>Dikarya</taxon>
        <taxon>Basidiomycota</taxon>
        <taxon>Agaricomycotina</taxon>
        <taxon>Dacrymycetes</taxon>
        <taxon>Dacrymycetales</taxon>
        <taxon>Dacrymycetaceae</taxon>
        <taxon>Calocera</taxon>
    </lineage>
</organism>
<dbReference type="CDD" id="cd01801">
    <property type="entry name" value="Ubl_TECR_like"/>
    <property type="match status" value="1"/>
</dbReference>
<protein>
    <recommendedName>
        <fullName evidence="5">Ubiquitin-like domain-containing protein</fullName>
    </recommendedName>
</protein>
<dbReference type="AlphaFoldDB" id="A0A165GHT1"/>
<dbReference type="Proteomes" id="UP000076842">
    <property type="component" value="Unassembled WGS sequence"/>
</dbReference>
<proteinExistence type="predicted"/>
<dbReference type="GO" id="GO:0042761">
    <property type="term" value="P:very long-chain fatty acid biosynthetic process"/>
    <property type="evidence" value="ECO:0007669"/>
    <property type="project" value="TreeGrafter"/>
</dbReference>
<dbReference type="OrthoDB" id="540503at2759"/>
<dbReference type="Gene3D" id="3.10.20.90">
    <property type="entry name" value="Phosphatidylinositol 3-kinase Catalytic Subunit, Chain A, domain 1"/>
    <property type="match status" value="1"/>
</dbReference>
<evidence type="ECO:0000313" key="6">
    <source>
        <dbReference type="EMBL" id="KZT58087.1"/>
    </source>
</evidence>
<sequence>MTAPATVDITVRPASAKPLPTAPSLPVSLPLPPTATVAELKRALASKYPRLHVHRQRLTLDAPPDFPGAKANGGAKPRVLDDDETLAAAGLASGGHVRVKDLGPQIGWRTVYVIEYLGPLLLHPLFYHGKALIYRWALPYDHSALQRTTYALVMLHFLKRELETLYLHKFSRSTMPFAFVFRNSAHYWLLSGAL</sequence>
<gene>
    <name evidence="6" type="ORF">CALCODRAFT_433215</name>
</gene>
<keyword evidence="2" id="KW-0444">Lipid biosynthesis</keyword>
<dbReference type="GO" id="GO:0016491">
    <property type="term" value="F:oxidoreductase activity"/>
    <property type="evidence" value="ECO:0007669"/>
    <property type="project" value="UniProtKB-KW"/>
</dbReference>
<reference evidence="6 7" key="1">
    <citation type="journal article" date="2016" name="Mol. Biol. Evol.">
        <title>Comparative Genomics of Early-Diverging Mushroom-Forming Fungi Provides Insights into the Origins of Lignocellulose Decay Capabilities.</title>
        <authorList>
            <person name="Nagy L.G."/>
            <person name="Riley R."/>
            <person name="Tritt A."/>
            <person name="Adam C."/>
            <person name="Daum C."/>
            <person name="Floudas D."/>
            <person name="Sun H."/>
            <person name="Yadav J.S."/>
            <person name="Pangilinan J."/>
            <person name="Larsson K.H."/>
            <person name="Matsuura K."/>
            <person name="Barry K."/>
            <person name="Labutti K."/>
            <person name="Kuo R."/>
            <person name="Ohm R.A."/>
            <person name="Bhattacharya S.S."/>
            <person name="Shirouzu T."/>
            <person name="Yoshinaga Y."/>
            <person name="Martin F.M."/>
            <person name="Grigoriev I.V."/>
            <person name="Hibbett D.S."/>
        </authorList>
    </citation>
    <scope>NUCLEOTIDE SEQUENCE [LARGE SCALE GENOMIC DNA]</scope>
    <source>
        <strain evidence="6 7">HHB12733</strain>
    </source>
</reference>
<comment type="subcellular location">
    <subcellularLocation>
        <location evidence="1">Endomembrane system</location>
        <topology evidence="1">Multi-pass membrane protein</topology>
    </subcellularLocation>
</comment>
<feature type="non-terminal residue" evidence="6">
    <location>
        <position position="194"/>
    </location>
</feature>
<evidence type="ECO:0000256" key="2">
    <source>
        <dbReference type="ARBA" id="ARBA00022516"/>
    </source>
</evidence>
<evidence type="ECO:0000256" key="4">
    <source>
        <dbReference type="ARBA" id="ARBA00023098"/>
    </source>
</evidence>
<evidence type="ECO:0000259" key="5">
    <source>
        <dbReference type="PROSITE" id="PS50053"/>
    </source>
</evidence>
<keyword evidence="3" id="KW-0560">Oxidoreductase</keyword>
<dbReference type="PANTHER" id="PTHR10556">
    <property type="entry name" value="3-OXO-5-ALPHA-STEROID 4-DEHYDROGENASE"/>
    <property type="match status" value="1"/>
</dbReference>
<dbReference type="PANTHER" id="PTHR10556:SF28">
    <property type="entry name" value="VERY-LONG-CHAIN ENOYL-COA REDUCTASE"/>
    <property type="match status" value="1"/>
</dbReference>
<dbReference type="STRING" id="1353952.A0A165GHT1"/>
<dbReference type="EMBL" id="KV423955">
    <property type="protein sequence ID" value="KZT58087.1"/>
    <property type="molecule type" value="Genomic_DNA"/>
</dbReference>
<keyword evidence="7" id="KW-1185">Reference proteome</keyword>